<organism evidence="7">
    <name type="scientific">Manduca sexta</name>
    <name type="common">Tobacco hawkmoth</name>
    <name type="synonym">Tobacco hornworm</name>
    <dbReference type="NCBI Taxonomy" id="7130"/>
    <lineage>
        <taxon>Eukaryota</taxon>
        <taxon>Metazoa</taxon>
        <taxon>Ecdysozoa</taxon>
        <taxon>Arthropoda</taxon>
        <taxon>Hexapoda</taxon>
        <taxon>Insecta</taxon>
        <taxon>Pterygota</taxon>
        <taxon>Neoptera</taxon>
        <taxon>Endopterygota</taxon>
        <taxon>Lepidoptera</taxon>
        <taxon>Glossata</taxon>
        <taxon>Ditrysia</taxon>
        <taxon>Bombycoidea</taxon>
        <taxon>Sphingidae</taxon>
        <taxon>Sphinginae</taxon>
        <taxon>Sphingini</taxon>
        <taxon>Manduca</taxon>
    </lineage>
</organism>
<keyword evidence="5" id="KW-0732">Signal</keyword>
<dbReference type="GO" id="GO:0017171">
    <property type="term" value="F:serine hydrolase activity"/>
    <property type="evidence" value="ECO:0007669"/>
    <property type="project" value="TreeGrafter"/>
</dbReference>
<dbReference type="EMBL" id="ON929132">
    <property type="protein sequence ID" value="UXP71914.1"/>
    <property type="molecule type" value="mRNA"/>
</dbReference>
<reference evidence="7" key="1">
    <citation type="journal article" date="2022" name="Insect Sci.">
        <title>Genome-wide identification, classification, and expression profiling of serine esterases and other esterase-related proteins in the tobacco hornworm, Manduca sexta.</title>
        <authorList>
            <person name="Miao Z."/>
            <person name="Xiong C."/>
            <person name="Cao X."/>
            <person name="Shan T."/>
            <person name="Jin Q."/>
            <person name="Jiang H."/>
        </authorList>
    </citation>
    <scope>NUCLEOTIDE SEQUENCE</scope>
    <source>
        <strain evidence="7">NL40</strain>
    </source>
</reference>
<protein>
    <submittedName>
        <fullName evidence="7">Esterase</fullName>
    </submittedName>
</protein>
<proteinExistence type="evidence at transcript level"/>
<evidence type="ECO:0000256" key="4">
    <source>
        <dbReference type="RuleBase" id="RU004262"/>
    </source>
</evidence>
<evidence type="ECO:0000256" key="5">
    <source>
        <dbReference type="SAM" id="SignalP"/>
    </source>
</evidence>
<keyword evidence="3" id="KW-0964">Secreted</keyword>
<sequence length="333" mass="36551">MAMRVLVVIGIAIATARASQDAVLARLDPGPRYQYVSGENGIELQDLWLKSRDIEEAGYYDPDYHNGYHLFTRSNPSTSQPLPRGYKDTLAKSYYDPRKRTIVLVHGWQNTPTSQFHVVLIPAFLEAEDVNVIMTDWSVGAAGNYLPALLNCIRSGESVAKYLQWLVEESGGDLSRFHLVGHSLGGHQVGIIGRNLGGVVPYITSLDPALPGWITNPNRFKADDGLYTEVMHTNAGVSGFLTALGHVDFYPNGGVNMPGCADRSCSHHRCNYYLAESFKGRFLGSQCDNLASALIGDCDGHTLNMGGLTPKPGYTGLYHVETNAHSPWYNPVY</sequence>
<evidence type="ECO:0000256" key="3">
    <source>
        <dbReference type="ARBA" id="ARBA00022525"/>
    </source>
</evidence>
<dbReference type="PRINTS" id="PR00821">
    <property type="entry name" value="TAGLIPASE"/>
</dbReference>
<name>A0A977XMC7_MANSE</name>
<comment type="similarity">
    <text evidence="2 4">Belongs to the AB hydrolase superfamily. Lipase family.</text>
</comment>
<dbReference type="PANTHER" id="PTHR11610:SF150">
    <property type="entry name" value="FI01825P-RELATED"/>
    <property type="match status" value="1"/>
</dbReference>
<dbReference type="GO" id="GO:0016298">
    <property type="term" value="F:lipase activity"/>
    <property type="evidence" value="ECO:0007669"/>
    <property type="project" value="InterPro"/>
</dbReference>
<dbReference type="InterPro" id="IPR013818">
    <property type="entry name" value="Lipase"/>
</dbReference>
<evidence type="ECO:0000259" key="6">
    <source>
        <dbReference type="Pfam" id="PF00151"/>
    </source>
</evidence>
<dbReference type="Pfam" id="PF00151">
    <property type="entry name" value="Lipase"/>
    <property type="match status" value="1"/>
</dbReference>
<comment type="subcellular location">
    <subcellularLocation>
        <location evidence="1">Secreted</location>
    </subcellularLocation>
</comment>
<dbReference type="PANTHER" id="PTHR11610">
    <property type="entry name" value="LIPASE"/>
    <property type="match status" value="1"/>
</dbReference>
<accession>A0A977XMC7</accession>
<feature type="signal peptide" evidence="5">
    <location>
        <begin position="1"/>
        <end position="18"/>
    </location>
</feature>
<dbReference type="InterPro" id="IPR000734">
    <property type="entry name" value="TAG_lipase"/>
</dbReference>
<feature type="domain" description="Lipase" evidence="6">
    <location>
        <begin position="67"/>
        <end position="265"/>
    </location>
</feature>
<dbReference type="GO" id="GO:0005615">
    <property type="term" value="C:extracellular space"/>
    <property type="evidence" value="ECO:0007669"/>
    <property type="project" value="TreeGrafter"/>
</dbReference>
<dbReference type="SUPFAM" id="SSF53474">
    <property type="entry name" value="alpha/beta-Hydrolases"/>
    <property type="match status" value="1"/>
</dbReference>
<dbReference type="InterPro" id="IPR029058">
    <property type="entry name" value="AB_hydrolase_fold"/>
</dbReference>
<dbReference type="Gene3D" id="3.40.50.1820">
    <property type="entry name" value="alpha/beta hydrolase"/>
    <property type="match status" value="1"/>
</dbReference>
<evidence type="ECO:0000256" key="2">
    <source>
        <dbReference type="ARBA" id="ARBA00010701"/>
    </source>
</evidence>
<dbReference type="AlphaFoldDB" id="A0A977XMC7"/>
<evidence type="ECO:0000313" key="7">
    <source>
        <dbReference type="EMBL" id="UXP71914.1"/>
    </source>
</evidence>
<evidence type="ECO:0000256" key="1">
    <source>
        <dbReference type="ARBA" id="ARBA00004613"/>
    </source>
</evidence>
<dbReference type="GO" id="GO:0016042">
    <property type="term" value="P:lipid catabolic process"/>
    <property type="evidence" value="ECO:0007669"/>
    <property type="project" value="TreeGrafter"/>
</dbReference>
<feature type="chain" id="PRO_5037363580" evidence="5">
    <location>
        <begin position="19"/>
        <end position="333"/>
    </location>
</feature>